<organism evidence="1 2">
    <name type="scientific">Niabella yanshanensis</name>
    <dbReference type="NCBI Taxonomy" id="577386"/>
    <lineage>
        <taxon>Bacteria</taxon>
        <taxon>Pseudomonadati</taxon>
        <taxon>Bacteroidota</taxon>
        <taxon>Chitinophagia</taxon>
        <taxon>Chitinophagales</taxon>
        <taxon>Chitinophagaceae</taxon>
        <taxon>Niabella</taxon>
    </lineage>
</organism>
<name>A0ABZ0WDM6_9BACT</name>
<dbReference type="Pfam" id="PF18979">
    <property type="entry name" value="DUF5715"/>
    <property type="match status" value="1"/>
</dbReference>
<protein>
    <submittedName>
        <fullName evidence="1">DUF5715 family protein</fullName>
    </submittedName>
</protein>
<sequence>MAGSSGAFAQTQYDYHLEAARATGIPPIKNQTHVSSLVSKKKLVLIFAGRGYTIAKLTHSRPYLNPRSYKALKEIGAAFYIRSKKKTFTVTSVTRTLYDQKRLARVNSNAVTSKLSSHNYGCSFDISYIRFNRKKAPNARLEKALQDILTQMQRQGKIYFIKEYREKCFHVTVR</sequence>
<keyword evidence="2" id="KW-1185">Reference proteome</keyword>
<evidence type="ECO:0000313" key="1">
    <source>
        <dbReference type="EMBL" id="WQD40780.1"/>
    </source>
</evidence>
<dbReference type="SUPFAM" id="SSF55166">
    <property type="entry name" value="Hedgehog/DD-peptidase"/>
    <property type="match status" value="1"/>
</dbReference>
<dbReference type="InterPro" id="IPR009045">
    <property type="entry name" value="Zn_M74/Hedgehog-like"/>
</dbReference>
<accession>A0ABZ0WDM6</accession>
<dbReference type="InterPro" id="IPR043769">
    <property type="entry name" value="DUF5715"/>
</dbReference>
<dbReference type="EMBL" id="CP139960">
    <property type="protein sequence ID" value="WQD40780.1"/>
    <property type="molecule type" value="Genomic_DNA"/>
</dbReference>
<dbReference type="Gene3D" id="3.30.1380.10">
    <property type="match status" value="1"/>
</dbReference>
<reference evidence="1 2" key="1">
    <citation type="submission" date="2023-12" db="EMBL/GenBank/DDBJ databases">
        <title>Genome sequencing and assembly of bacterial species from a model synthetic community.</title>
        <authorList>
            <person name="Hogle S.L."/>
        </authorList>
    </citation>
    <scope>NUCLEOTIDE SEQUENCE [LARGE SCALE GENOMIC DNA]</scope>
    <source>
        <strain evidence="1 2">HAMBI_3031</strain>
    </source>
</reference>
<gene>
    <name evidence="1" type="ORF">U0035_13445</name>
</gene>
<dbReference type="RefSeq" id="WP_114790505.1">
    <property type="nucleotide sequence ID" value="NZ_CP139960.1"/>
</dbReference>
<proteinExistence type="predicted"/>
<evidence type="ECO:0000313" key="2">
    <source>
        <dbReference type="Proteomes" id="UP001325680"/>
    </source>
</evidence>
<dbReference type="Proteomes" id="UP001325680">
    <property type="component" value="Chromosome"/>
</dbReference>